<organism evidence="4 5">
    <name type="scientific">Halorutilus salinus</name>
    <dbReference type="NCBI Taxonomy" id="2487751"/>
    <lineage>
        <taxon>Archaea</taxon>
        <taxon>Methanobacteriati</taxon>
        <taxon>Methanobacteriota</taxon>
        <taxon>Stenosarchaea group</taxon>
        <taxon>Halobacteria</taxon>
        <taxon>Halorutilales</taxon>
        <taxon>Halorutilaceae</taxon>
        <taxon>Halorutilus</taxon>
    </lineage>
</organism>
<evidence type="ECO:0000256" key="2">
    <source>
        <dbReference type="SAM" id="Phobius"/>
    </source>
</evidence>
<dbReference type="InterPro" id="IPR025403">
    <property type="entry name" value="TgpA-like_C"/>
</dbReference>
<accession>A0A9Q4GIF3</accession>
<keyword evidence="2" id="KW-1133">Transmembrane helix</keyword>
<name>A0A9Q4GIF3_9EURY</name>
<evidence type="ECO:0000313" key="4">
    <source>
        <dbReference type="EMBL" id="MCX2818753.1"/>
    </source>
</evidence>
<evidence type="ECO:0000259" key="3">
    <source>
        <dbReference type="Pfam" id="PF13559"/>
    </source>
</evidence>
<keyword evidence="2" id="KW-0812">Transmembrane</keyword>
<protein>
    <submittedName>
        <fullName evidence="4">DUF4129 domain-containing protein</fullName>
    </submittedName>
</protein>
<keyword evidence="2" id="KW-0472">Membrane</keyword>
<evidence type="ECO:0000313" key="5">
    <source>
        <dbReference type="Proteomes" id="UP001149411"/>
    </source>
</evidence>
<reference evidence="4" key="1">
    <citation type="submission" date="2022-09" db="EMBL/GenBank/DDBJ databases">
        <title>Haloadaptaus new haloarchaeum isolated from saline soil.</title>
        <authorList>
            <person name="Duran-Viseras A."/>
            <person name="Sanchez-Porro C."/>
            <person name="Ventosa A."/>
        </authorList>
    </citation>
    <scope>NUCLEOTIDE SEQUENCE</scope>
    <source>
        <strain evidence="4">F3-133</strain>
    </source>
</reference>
<proteinExistence type="predicted"/>
<dbReference type="Pfam" id="PF13559">
    <property type="entry name" value="DUF4129"/>
    <property type="match status" value="1"/>
</dbReference>
<dbReference type="AlphaFoldDB" id="A0A9Q4GIF3"/>
<dbReference type="EMBL" id="RKLV01000004">
    <property type="protein sequence ID" value="MCX2818753.1"/>
    <property type="molecule type" value="Genomic_DNA"/>
</dbReference>
<dbReference type="Proteomes" id="UP001149411">
    <property type="component" value="Unassembled WGS sequence"/>
</dbReference>
<feature type="region of interest" description="Disordered" evidence="1">
    <location>
        <begin position="30"/>
        <end position="95"/>
    </location>
</feature>
<feature type="domain" description="Protein-glutamine gamma-glutamyltransferase-like C-terminal" evidence="3">
    <location>
        <begin position="167"/>
        <end position="227"/>
    </location>
</feature>
<comment type="caution">
    <text evidence="4">The sequence shown here is derived from an EMBL/GenBank/DDBJ whole genome shotgun (WGS) entry which is preliminary data.</text>
</comment>
<gene>
    <name evidence="4" type="ORF">EGH25_05225</name>
</gene>
<dbReference type="RefSeq" id="WP_266086594.1">
    <property type="nucleotide sequence ID" value="NZ_RKLV01000004.1"/>
</dbReference>
<keyword evidence="5" id="KW-1185">Reference proteome</keyword>
<feature type="transmembrane region" description="Helical" evidence="2">
    <location>
        <begin position="114"/>
        <end position="134"/>
    </location>
</feature>
<sequence>MNLQGPVTTVVAIACILAVGVASTSLDAVETEPSDVMDTSFIPTEENQPEAEGDGGGGGGSAKRTPSEGGETDAGTEQTEGTPKESKGGGGGGGSESLQVTFWDRLWATIMNNLVYILGTLGALVAAGLGYVVYRRRFADGAGPGAADIHYDVDTSNDVYESWWEMVELTEVEEPMTKTPQEFAEEAIEMGYDPDAVSELTRLFEETLYGGKEVTREEERSAKEAIERIKSKGREAV</sequence>
<evidence type="ECO:0000256" key="1">
    <source>
        <dbReference type="SAM" id="MobiDB-lite"/>
    </source>
</evidence>